<dbReference type="GO" id="GO:0016757">
    <property type="term" value="F:glycosyltransferase activity"/>
    <property type="evidence" value="ECO:0007669"/>
    <property type="project" value="InterPro"/>
</dbReference>
<organism evidence="3 4">
    <name type="scientific">Candidatus Magasanikbacteria bacterium GW2011_GWA2_41_55</name>
    <dbReference type="NCBI Taxonomy" id="1619038"/>
    <lineage>
        <taxon>Bacteria</taxon>
        <taxon>Candidatus Magasanikiibacteriota</taxon>
    </lineage>
</organism>
<evidence type="ECO:0000313" key="4">
    <source>
        <dbReference type="Proteomes" id="UP000034299"/>
    </source>
</evidence>
<proteinExistence type="predicted"/>
<feature type="domain" description="Glycosyl transferase family 1" evidence="2">
    <location>
        <begin position="182"/>
        <end position="320"/>
    </location>
</feature>
<dbReference type="Proteomes" id="UP000034299">
    <property type="component" value="Unassembled WGS sequence"/>
</dbReference>
<name>A0A0G0WLQ1_9BACT</name>
<dbReference type="PANTHER" id="PTHR46401:SF2">
    <property type="entry name" value="GLYCOSYLTRANSFERASE WBBK-RELATED"/>
    <property type="match status" value="1"/>
</dbReference>
<comment type="caution">
    <text evidence="3">The sequence shown here is derived from an EMBL/GenBank/DDBJ whole genome shotgun (WGS) entry which is preliminary data.</text>
</comment>
<dbReference type="InterPro" id="IPR001296">
    <property type="entry name" value="Glyco_trans_1"/>
</dbReference>
<dbReference type="Pfam" id="PF00534">
    <property type="entry name" value="Glycos_transf_1"/>
    <property type="match status" value="1"/>
</dbReference>
<protein>
    <submittedName>
        <fullName evidence="3">Glycosyltransferase</fullName>
    </submittedName>
</protein>
<dbReference type="SUPFAM" id="SSF53756">
    <property type="entry name" value="UDP-Glycosyltransferase/glycogen phosphorylase"/>
    <property type="match status" value="1"/>
</dbReference>
<reference evidence="3 4" key="1">
    <citation type="journal article" date="2015" name="Nature">
        <title>rRNA introns, odd ribosomes, and small enigmatic genomes across a large radiation of phyla.</title>
        <authorList>
            <person name="Brown C.T."/>
            <person name="Hug L.A."/>
            <person name="Thomas B.C."/>
            <person name="Sharon I."/>
            <person name="Castelle C.J."/>
            <person name="Singh A."/>
            <person name="Wilkins M.J."/>
            <person name="Williams K.H."/>
            <person name="Banfield J.F."/>
        </authorList>
    </citation>
    <scope>NUCLEOTIDE SEQUENCE [LARGE SCALE GENOMIC DNA]</scope>
</reference>
<sequence>MISLDKNILNKDSIVTRRMIEYGKENELFIIIPSREREIFDLSSTVHIQSTGGNKLWQFCRLKKIGKKLIKEKNIEEITAQDPFFIGLVGWCLKRKFKIKLEVQVHGDFFGGYYKNQWFKLYLAKFILKRANIIRVVGERVKQSLLSLGVIENKIIIRPIQNNPELVKNYLSEINLHSKYPGYEKVFLFLGRLDPVKNISWLIDIFNEVVKQKQNYLLLIIGKGDEEIKIRSQIANNNLGSNIKLQNWTENPYGYLKTADCVLFPSLSEGYGLVPMEASIVGTPVIMTNVGVANYELKPGPKVKIVSVGDKDAFIKAMLEI</sequence>
<gene>
    <name evidence="3" type="ORF">UU69_C0001G0051</name>
</gene>
<evidence type="ECO:0000256" key="1">
    <source>
        <dbReference type="ARBA" id="ARBA00022679"/>
    </source>
</evidence>
<dbReference type="EMBL" id="LCBP01000001">
    <property type="protein sequence ID" value="KKS13674.1"/>
    <property type="molecule type" value="Genomic_DNA"/>
</dbReference>
<dbReference type="GO" id="GO:0009103">
    <property type="term" value="P:lipopolysaccharide biosynthetic process"/>
    <property type="evidence" value="ECO:0007669"/>
    <property type="project" value="TreeGrafter"/>
</dbReference>
<evidence type="ECO:0000313" key="3">
    <source>
        <dbReference type="EMBL" id="KKS13674.1"/>
    </source>
</evidence>
<dbReference type="PANTHER" id="PTHR46401">
    <property type="entry name" value="GLYCOSYLTRANSFERASE WBBK-RELATED"/>
    <property type="match status" value="1"/>
</dbReference>
<evidence type="ECO:0000259" key="2">
    <source>
        <dbReference type="Pfam" id="PF00534"/>
    </source>
</evidence>
<accession>A0A0G0WLQ1</accession>
<dbReference type="AlphaFoldDB" id="A0A0G0WLQ1"/>
<dbReference type="Gene3D" id="3.40.50.2000">
    <property type="entry name" value="Glycogen Phosphorylase B"/>
    <property type="match status" value="2"/>
</dbReference>
<keyword evidence="1 3" id="KW-0808">Transferase</keyword>